<dbReference type="PROSITE" id="PS50102">
    <property type="entry name" value="RRM"/>
    <property type="match status" value="2"/>
</dbReference>
<reference evidence="8" key="2">
    <citation type="submission" date="2022-06" db="UniProtKB">
        <authorList>
            <consortium name="EnsemblMetazoa"/>
        </authorList>
    </citation>
    <scope>IDENTIFICATION</scope>
    <source>
        <strain evidence="8">DF5081</strain>
    </source>
</reference>
<dbReference type="GO" id="GO:0000463">
    <property type="term" value="P:maturation of LSU-rRNA from tricistronic rRNA transcript (SSU-rRNA, 5.8S rRNA, LSU-rRNA)"/>
    <property type="evidence" value="ECO:0007669"/>
    <property type="project" value="TreeGrafter"/>
</dbReference>
<dbReference type="InterPro" id="IPR012677">
    <property type="entry name" value="Nucleotide-bd_a/b_plait_sf"/>
</dbReference>
<feature type="compositionally biased region" description="Acidic residues" evidence="6">
    <location>
        <begin position="86"/>
        <end position="99"/>
    </location>
</feature>
<name>A0A8R1I8E0_CAEJA</name>
<feature type="domain" description="RRM" evidence="7">
    <location>
        <begin position="239"/>
        <end position="329"/>
    </location>
</feature>
<dbReference type="SUPFAM" id="SSF54928">
    <property type="entry name" value="RNA-binding domain, RBD"/>
    <property type="match status" value="2"/>
</dbReference>
<feature type="compositionally biased region" description="Polar residues" evidence="6">
    <location>
        <begin position="48"/>
        <end position="58"/>
    </location>
</feature>
<dbReference type="CDD" id="cd12394">
    <property type="entry name" value="RRM1_RBM34"/>
    <property type="match status" value="1"/>
</dbReference>
<organism evidence="8 9">
    <name type="scientific">Caenorhabditis japonica</name>
    <dbReference type="NCBI Taxonomy" id="281687"/>
    <lineage>
        <taxon>Eukaryota</taxon>
        <taxon>Metazoa</taxon>
        <taxon>Ecdysozoa</taxon>
        <taxon>Nematoda</taxon>
        <taxon>Chromadorea</taxon>
        <taxon>Rhabditida</taxon>
        <taxon>Rhabditina</taxon>
        <taxon>Rhabditomorpha</taxon>
        <taxon>Rhabditoidea</taxon>
        <taxon>Rhabditidae</taxon>
        <taxon>Peloderinae</taxon>
        <taxon>Caenorhabditis</taxon>
    </lineage>
</organism>
<sequence>MVKKVVKRKIPAAEVAAEGSAKKIKKTKPANAQPALEGYQAGGLSSLFGKSSDGTTVQEDVVKGDAVIEKPKRRKYDPKTKKQEAEEVEPVEGGEENAESESKENNEKKKRDRTKQRENRTLSKSNARATVADNAKTVFVGNMPLTMNEKSVRRIFSDFGIVVSVRMRNLIPKNEKFTKRVTHLTGKFNDKQSSLTFYVKFDSEESVEKALKYNGTTIEEHIIRVDKVGSKKKEFGKDLAIFAGNLPFDITEDALIKFFTENIGAVEAVRIVRDKTTGKGKGFAFVNFKDDSSVSLALGMETIKMEKRDIRITKVMKKGQLTKIQTAKKRTAGTKKAAKDSEITGKLQKFKFSTKKERSTEQNERRALKKSAQKAIKKKKAAKKGRLMV</sequence>
<feature type="region of interest" description="Disordered" evidence="6">
    <location>
        <begin position="352"/>
        <end position="389"/>
    </location>
</feature>
<keyword evidence="9" id="KW-1185">Reference proteome</keyword>
<reference evidence="9" key="1">
    <citation type="submission" date="2010-08" db="EMBL/GenBank/DDBJ databases">
        <authorList>
            <consortium name="Caenorhabditis japonica Sequencing Consortium"/>
            <person name="Wilson R.K."/>
        </authorList>
    </citation>
    <scope>NUCLEOTIDE SEQUENCE [LARGE SCALE GENOMIC DNA]</scope>
    <source>
        <strain evidence="9">DF5081</strain>
    </source>
</reference>
<evidence type="ECO:0000313" key="8">
    <source>
        <dbReference type="EnsemblMetazoa" id="CJA18240.1"/>
    </source>
</evidence>
<evidence type="ECO:0000256" key="4">
    <source>
        <dbReference type="ARBA" id="ARBA00023242"/>
    </source>
</evidence>
<feature type="compositionally biased region" description="Basic residues" evidence="6">
    <location>
        <begin position="367"/>
        <end position="389"/>
    </location>
</feature>
<dbReference type="CDD" id="cd12395">
    <property type="entry name" value="RRM2_RBM34"/>
    <property type="match status" value="1"/>
</dbReference>
<evidence type="ECO:0000256" key="3">
    <source>
        <dbReference type="ARBA" id="ARBA00022884"/>
    </source>
</evidence>
<evidence type="ECO:0000256" key="5">
    <source>
        <dbReference type="PROSITE-ProRule" id="PRU00176"/>
    </source>
</evidence>
<accession>A0A8R1I8E0</accession>
<keyword evidence="3 5" id="KW-0694">RNA-binding</keyword>
<feature type="compositionally biased region" description="Basic and acidic residues" evidence="6">
    <location>
        <begin position="60"/>
        <end position="70"/>
    </location>
</feature>
<feature type="domain" description="RRM" evidence="7">
    <location>
        <begin position="136"/>
        <end position="230"/>
    </location>
</feature>
<feature type="region of interest" description="Disordered" evidence="6">
    <location>
        <begin position="15"/>
        <end position="129"/>
    </location>
</feature>
<evidence type="ECO:0000256" key="1">
    <source>
        <dbReference type="ARBA" id="ARBA00004604"/>
    </source>
</evidence>
<dbReference type="PANTHER" id="PTHR23236:SF25">
    <property type="entry name" value="RNA-BINDING PROTEIN 34"/>
    <property type="match status" value="1"/>
</dbReference>
<dbReference type="EnsemblMetazoa" id="CJA18240.1">
    <property type="protein sequence ID" value="CJA18240.1"/>
    <property type="gene ID" value="WBGene00137443"/>
</dbReference>
<dbReference type="GO" id="GO:0005730">
    <property type="term" value="C:nucleolus"/>
    <property type="evidence" value="ECO:0007669"/>
    <property type="project" value="UniProtKB-SubCell"/>
</dbReference>
<feature type="compositionally biased region" description="Basic and acidic residues" evidence="6">
    <location>
        <begin position="100"/>
        <end position="121"/>
    </location>
</feature>
<dbReference type="GO" id="GO:0019843">
    <property type="term" value="F:rRNA binding"/>
    <property type="evidence" value="ECO:0007669"/>
    <property type="project" value="TreeGrafter"/>
</dbReference>
<dbReference type="SMART" id="SM00360">
    <property type="entry name" value="RRM"/>
    <property type="match status" value="2"/>
</dbReference>
<dbReference type="InterPro" id="IPR000504">
    <property type="entry name" value="RRM_dom"/>
</dbReference>
<dbReference type="InterPro" id="IPR034221">
    <property type="entry name" value="RBM34_RRM2"/>
</dbReference>
<protein>
    <recommendedName>
        <fullName evidence="7">RRM domain-containing protein</fullName>
    </recommendedName>
</protein>
<dbReference type="PANTHER" id="PTHR23236">
    <property type="entry name" value="EUKARYOTIC TRANSLATION INITIATION FACTOR 4B/4H"/>
    <property type="match status" value="1"/>
</dbReference>
<dbReference type="OMA" id="CAVPKKG"/>
<dbReference type="Pfam" id="PF00076">
    <property type="entry name" value="RRM_1"/>
    <property type="match status" value="2"/>
</dbReference>
<dbReference type="InterPro" id="IPR035979">
    <property type="entry name" value="RBD_domain_sf"/>
</dbReference>
<evidence type="ECO:0000259" key="7">
    <source>
        <dbReference type="PROSITE" id="PS50102"/>
    </source>
</evidence>
<dbReference type="Gene3D" id="3.30.70.330">
    <property type="match status" value="2"/>
</dbReference>
<keyword evidence="4" id="KW-0539">Nucleus</keyword>
<feature type="compositionally biased region" description="Basic and acidic residues" evidence="6">
    <location>
        <begin position="354"/>
        <end position="366"/>
    </location>
</feature>
<comment type="subcellular location">
    <subcellularLocation>
        <location evidence="1">Nucleus</location>
        <location evidence="1">Nucleolus</location>
    </subcellularLocation>
</comment>
<evidence type="ECO:0000256" key="2">
    <source>
        <dbReference type="ARBA" id="ARBA00007077"/>
    </source>
</evidence>
<proteinExistence type="inferred from homology"/>
<dbReference type="AlphaFoldDB" id="A0A8R1I8E0"/>
<evidence type="ECO:0000313" key="9">
    <source>
        <dbReference type="Proteomes" id="UP000005237"/>
    </source>
</evidence>
<comment type="similarity">
    <text evidence="2">Belongs to the RRM RBM34 family.</text>
</comment>
<evidence type="ECO:0000256" key="6">
    <source>
        <dbReference type="SAM" id="MobiDB-lite"/>
    </source>
</evidence>
<dbReference type="Proteomes" id="UP000005237">
    <property type="component" value="Unassembled WGS sequence"/>
</dbReference>